<feature type="compositionally biased region" description="Low complexity" evidence="1">
    <location>
        <begin position="140"/>
        <end position="154"/>
    </location>
</feature>
<sequence length="601" mass="64060">MSDGKDNRSFFRRVVNFVTPSGGERGADGERGSEFGREDEFAKSELKAMIERKRRNDFVRKRELDMLRKLRREGLTPAQLAALGSSSGMADTESGRQEVEAAPPGMKAKIDEIEQQMAGHAIPSGSRRVAPPAARPPAEEPTAPGALGPADPGAAARAVADTVIDGARVQPPAGRPAAATLSLAPADLPAHGFSPTLPAPAPGAPPTEPSPSIVMRTLSLSDSQSPTALEVSEAVHDPELDEAVIAYANGDDAHAERLLLSLIRAGGPRSHHAETWMVLFDLYRATGQQLAFEPLALEFAERLGRSAPQWFSMPRRAADAAARQTGPRARPRAEAAGAAGAGGPAGWTSPAVLDAAAVDALRKRTLSLPLPWVLDWGALTEVAEDARGPLLELLQHWAPQPLDMRWQSGEQLLEVLARATPVGERQVDPRLWQLRLQMLRLAHRPDKFDEVAIDCCVTYEVSPPSWEPAACRVRLGGVGGAPTAPLPSTLVGEGQPSQYDSQPDAALAAPARLELGGQLTGDIAPVLARLDRELGAATMMEISCAHLLRVDFMAAGDLLNWVLARNREHRVVGFVDAHRLVALFFSAMGIDAHASVKLAAA</sequence>
<gene>
    <name evidence="2" type="ORF">ISF6_0710</name>
</gene>
<dbReference type="STRING" id="1547922.ISF6_0710"/>
<dbReference type="RefSeq" id="WP_054019211.1">
    <property type="nucleotide sequence ID" value="NZ_BBYR01000014.1"/>
</dbReference>
<name>A0A0K8NXW0_PISS1</name>
<dbReference type="AlphaFoldDB" id="A0A0K8NXW0"/>
<proteinExistence type="predicted"/>
<evidence type="ECO:0000256" key="1">
    <source>
        <dbReference type="SAM" id="MobiDB-lite"/>
    </source>
</evidence>
<dbReference type="EMBL" id="BBYR01000014">
    <property type="protein sequence ID" value="GAP35139.1"/>
    <property type="molecule type" value="Genomic_DNA"/>
</dbReference>
<comment type="caution">
    <text evidence="2">The sequence shown here is derived from an EMBL/GenBank/DDBJ whole genome shotgun (WGS) entry which is preliminary data.</text>
</comment>
<evidence type="ECO:0000313" key="3">
    <source>
        <dbReference type="Proteomes" id="UP000037660"/>
    </source>
</evidence>
<feature type="region of interest" description="Disordered" evidence="1">
    <location>
        <begin position="19"/>
        <end position="38"/>
    </location>
</feature>
<feature type="region of interest" description="Disordered" evidence="1">
    <location>
        <begin position="191"/>
        <end position="213"/>
    </location>
</feature>
<protein>
    <recommendedName>
        <fullName evidence="4">STAS domain-containing protein</fullName>
    </recommendedName>
</protein>
<reference evidence="3" key="1">
    <citation type="submission" date="2015-07" db="EMBL/GenBank/DDBJ databases">
        <title>Discovery of a poly(ethylene terephthalate assimilation.</title>
        <authorList>
            <person name="Yoshida S."/>
            <person name="Hiraga K."/>
            <person name="Takehana T."/>
            <person name="Taniguchi I."/>
            <person name="Yamaji H."/>
            <person name="Maeda Y."/>
            <person name="Toyohara K."/>
            <person name="Miyamoto K."/>
            <person name="Kimura Y."/>
            <person name="Oda K."/>
        </authorList>
    </citation>
    <scope>NUCLEOTIDE SEQUENCE [LARGE SCALE GENOMIC DNA]</scope>
    <source>
        <strain evidence="3">NBRC 110686 / TISTR 2288 / 201-F6</strain>
    </source>
</reference>
<feature type="region of interest" description="Disordered" evidence="1">
    <location>
        <begin position="319"/>
        <end position="345"/>
    </location>
</feature>
<reference evidence="2 3" key="2">
    <citation type="journal article" date="2016" name="Science">
        <title>A bacterium that degrades and assimilates poly(ethylene terephthalate).</title>
        <authorList>
            <person name="Yoshida S."/>
            <person name="Hiraga K."/>
            <person name="Takehana T."/>
            <person name="Taniguchi I."/>
            <person name="Yamaji H."/>
            <person name="Maeda Y."/>
            <person name="Toyohara K."/>
            <person name="Miyamoto K."/>
            <person name="Kimura Y."/>
            <person name="Oda K."/>
        </authorList>
    </citation>
    <scope>NUCLEOTIDE SEQUENCE [LARGE SCALE GENOMIC DNA]</scope>
    <source>
        <strain evidence="3">NBRC 110686 / TISTR 2288 / 201-F6</strain>
    </source>
</reference>
<feature type="compositionally biased region" description="Pro residues" evidence="1">
    <location>
        <begin position="197"/>
        <end position="209"/>
    </location>
</feature>
<feature type="region of interest" description="Disordered" evidence="1">
    <location>
        <begin position="73"/>
        <end position="109"/>
    </location>
</feature>
<feature type="compositionally biased region" description="Basic and acidic residues" evidence="1">
    <location>
        <begin position="25"/>
        <end position="38"/>
    </location>
</feature>
<feature type="region of interest" description="Disordered" evidence="1">
    <location>
        <begin position="121"/>
        <end position="154"/>
    </location>
</feature>
<evidence type="ECO:0008006" key="4">
    <source>
        <dbReference type="Google" id="ProtNLM"/>
    </source>
</evidence>
<evidence type="ECO:0000313" key="2">
    <source>
        <dbReference type="EMBL" id="GAP35139.1"/>
    </source>
</evidence>
<accession>A0A0K8NXW0</accession>
<dbReference type="Proteomes" id="UP000037660">
    <property type="component" value="Unassembled WGS sequence"/>
</dbReference>
<keyword evidence="3" id="KW-1185">Reference proteome</keyword>
<organism evidence="2 3">
    <name type="scientific">Piscinibacter sakaiensis</name>
    <name type="common">Ideonella sakaiensis</name>
    <dbReference type="NCBI Taxonomy" id="1547922"/>
    <lineage>
        <taxon>Bacteria</taxon>
        <taxon>Pseudomonadati</taxon>
        <taxon>Pseudomonadota</taxon>
        <taxon>Betaproteobacteria</taxon>
        <taxon>Burkholderiales</taxon>
        <taxon>Sphaerotilaceae</taxon>
        <taxon>Piscinibacter</taxon>
    </lineage>
</organism>
<dbReference type="OrthoDB" id="5298269at2"/>